<dbReference type="SUPFAM" id="SSF48264">
    <property type="entry name" value="Cytochrome P450"/>
    <property type="match status" value="1"/>
</dbReference>
<keyword evidence="5" id="KW-1185">Reference proteome</keyword>
<protein>
    <submittedName>
        <fullName evidence="4">Cytochrome P450</fullName>
    </submittedName>
</protein>
<dbReference type="InterPro" id="IPR002397">
    <property type="entry name" value="Cyt_P450_B"/>
</dbReference>
<keyword evidence="2" id="KW-0503">Monooxygenase</keyword>
<keyword evidence="2" id="KW-0479">Metal-binding</keyword>
<dbReference type="InterPro" id="IPR036396">
    <property type="entry name" value="Cyt_P450_sf"/>
</dbReference>
<name>A0ABY5VRQ6_9ACTN</name>
<dbReference type="Pfam" id="PF00067">
    <property type="entry name" value="p450"/>
    <property type="match status" value="2"/>
</dbReference>
<evidence type="ECO:0000313" key="4">
    <source>
        <dbReference type="EMBL" id="UWP80230.1"/>
    </source>
</evidence>
<organism evidence="4 5">
    <name type="scientific">Dactylosporangium fulvum</name>
    <dbReference type="NCBI Taxonomy" id="53359"/>
    <lineage>
        <taxon>Bacteria</taxon>
        <taxon>Bacillati</taxon>
        <taxon>Actinomycetota</taxon>
        <taxon>Actinomycetes</taxon>
        <taxon>Micromonosporales</taxon>
        <taxon>Micromonosporaceae</taxon>
        <taxon>Dactylosporangium</taxon>
    </lineage>
</organism>
<keyword evidence="2" id="KW-0349">Heme</keyword>
<evidence type="ECO:0000256" key="3">
    <source>
        <dbReference type="SAM" id="MobiDB-lite"/>
    </source>
</evidence>
<dbReference type="RefSeq" id="WP_259857988.1">
    <property type="nucleotide sequence ID" value="NZ_CP073720.1"/>
</dbReference>
<dbReference type="EMBL" id="CP073720">
    <property type="protein sequence ID" value="UWP80230.1"/>
    <property type="molecule type" value="Genomic_DNA"/>
</dbReference>
<feature type="region of interest" description="Disordered" evidence="3">
    <location>
        <begin position="1"/>
        <end position="26"/>
    </location>
</feature>
<accession>A0ABY5VRQ6</accession>
<dbReference type="InterPro" id="IPR017972">
    <property type="entry name" value="Cyt_P450_CS"/>
</dbReference>
<dbReference type="InterPro" id="IPR001128">
    <property type="entry name" value="Cyt_P450"/>
</dbReference>
<keyword evidence="2" id="KW-0408">Iron</keyword>
<dbReference type="Gene3D" id="1.10.630.10">
    <property type="entry name" value="Cytochrome P450"/>
    <property type="match status" value="1"/>
</dbReference>
<evidence type="ECO:0000256" key="1">
    <source>
        <dbReference type="ARBA" id="ARBA00010617"/>
    </source>
</evidence>
<dbReference type="PRINTS" id="PR00385">
    <property type="entry name" value="P450"/>
</dbReference>
<sequence>MLRDHDAFSSTPSHRLPQGNAPSVIPIDFDQPEHTAYRDAVVEAMRPHRLRAAGPFIVETVSAAVDAFYRRGGGEVRRGLSIQIPFRVLTGVLGISRETVEALLALSDPPAGSQTDGQHHSADQRIRALLDAEIAAHRSRPAPAGDYVDWLLTERVDAGLLTEAEAVDILLTLAVAGFRTTMNSISTLVYLLASDQRLQERLRADPSQSAYFVEEMLRLRSPAQNIARRTRCPVHIGGVEIPADERVVVSVAAANRDPAEYAAGTEFDPSRPARGHLAFGWGIHQCAGAPLARAELKALLESLCSYPPFRLEGDVEFGHIKEGIHFGPSSMHVRFAAERVDKL</sequence>
<proteinExistence type="inferred from homology"/>
<evidence type="ECO:0000313" key="5">
    <source>
        <dbReference type="Proteomes" id="UP001059617"/>
    </source>
</evidence>
<reference evidence="4" key="2">
    <citation type="submission" date="2022-09" db="EMBL/GenBank/DDBJ databases">
        <title>Biosynthetic gene clusters of Dactylosporangioum fulvum.</title>
        <authorList>
            <person name="Caradec T."/>
        </authorList>
    </citation>
    <scope>NUCLEOTIDE SEQUENCE</scope>
    <source>
        <strain evidence="4">NRRL B-16292</strain>
    </source>
</reference>
<gene>
    <name evidence="4" type="ORF">Dfulv_34425</name>
</gene>
<dbReference type="PANTHER" id="PTHR46696">
    <property type="entry name" value="P450, PUTATIVE (EUROFUNG)-RELATED"/>
    <property type="match status" value="1"/>
</dbReference>
<evidence type="ECO:0000256" key="2">
    <source>
        <dbReference type="RuleBase" id="RU000461"/>
    </source>
</evidence>
<dbReference type="PANTHER" id="PTHR46696:SF6">
    <property type="entry name" value="P450, PUTATIVE (EUROFUNG)-RELATED"/>
    <property type="match status" value="1"/>
</dbReference>
<dbReference type="PRINTS" id="PR00359">
    <property type="entry name" value="BP450"/>
</dbReference>
<comment type="similarity">
    <text evidence="1 2">Belongs to the cytochrome P450 family.</text>
</comment>
<reference evidence="4" key="1">
    <citation type="submission" date="2021-04" db="EMBL/GenBank/DDBJ databases">
        <authorList>
            <person name="Hartkoorn R.C."/>
            <person name="Beaudoing E."/>
            <person name="Hot D."/>
        </authorList>
    </citation>
    <scope>NUCLEOTIDE SEQUENCE</scope>
    <source>
        <strain evidence="4">NRRL B-16292</strain>
    </source>
</reference>
<keyword evidence="2" id="KW-0560">Oxidoreductase</keyword>
<dbReference type="PROSITE" id="PS00086">
    <property type="entry name" value="CYTOCHROME_P450"/>
    <property type="match status" value="1"/>
</dbReference>
<dbReference type="Proteomes" id="UP001059617">
    <property type="component" value="Chromosome"/>
</dbReference>